<protein>
    <recommendedName>
        <fullName evidence="3">Recombinase zinc beta ribbon domain-containing protein</fullName>
    </recommendedName>
</protein>
<evidence type="ECO:0008006" key="3">
    <source>
        <dbReference type="Google" id="ProtNLM"/>
    </source>
</evidence>
<dbReference type="EMBL" id="AP022870">
    <property type="protein sequence ID" value="BCB80893.1"/>
    <property type="molecule type" value="Genomic_DNA"/>
</dbReference>
<reference evidence="1 2" key="2">
    <citation type="submission" date="2020-03" db="EMBL/GenBank/DDBJ databases">
        <authorList>
            <person name="Ichikawa N."/>
            <person name="Kimura A."/>
            <person name="Kitahashi Y."/>
            <person name="Uohara A."/>
        </authorList>
    </citation>
    <scope>NUCLEOTIDE SEQUENCE [LARGE SCALE GENOMIC DNA]</scope>
    <source>
        <strain evidence="1 2">NBRC 107702</strain>
    </source>
</reference>
<evidence type="ECO:0000313" key="1">
    <source>
        <dbReference type="EMBL" id="BCB80893.1"/>
    </source>
</evidence>
<evidence type="ECO:0000313" key="2">
    <source>
        <dbReference type="Proteomes" id="UP000502508"/>
    </source>
</evidence>
<gene>
    <name evidence="1" type="ORF">Pflav_073030</name>
</gene>
<keyword evidence="2" id="KW-1185">Reference proteome</keyword>
<organism evidence="1 2">
    <name type="scientific">Phytohabitans flavus</name>
    <dbReference type="NCBI Taxonomy" id="1076124"/>
    <lineage>
        <taxon>Bacteria</taxon>
        <taxon>Bacillati</taxon>
        <taxon>Actinomycetota</taxon>
        <taxon>Actinomycetes</taxon>
        <taxon>Micromonosporales</taxon>
        <taxon>Micromonosporaceae</taxon>
    </lineage>
</organism>
<dbReference type="Proteomes" id="UP000502508">
    <property type="component" value="Chromosome"/>
</dbReference>
<reference evidence="1 2" key="1">
    <citation type="submission" date="2020-03" db="EMBL/GenBank/DDBJ databases">
        <title>Whole genome shotgun sequence of Phytohabitans flavus NBRC 107702.</title>
        <authorList>
            <person name="Komaki H."/>
            <person name="Tamura T."/>
        </authorList>
    </citation>
    <scope>NUCLEOTIDE SEQUENCE [LARGE SCALE GENOMIC DNA]</scope>
    <source>
        <strain evidence="1 2">NBRC 107702</strain>
    </source>
</reference>
<accession>A0A6F8Y4D7</accession>
<sequence>MILTSQLPIWPVITAKAASLRGLIFCAACGLPLHPMRLPEGRRAYRGVCGCRLGPVDADTVERLVADAAEREVPAVFGGVPAGQRAVIVRRSVAAIRLGGTVDDLSIVWRT</sequence>
<proteinExistence type="predicted"/>
<dbReference type="KEGG" id="pfla:Pflav_073030"/>
<name>A0A6F8Y4D7_9ACTN</name>
<dbReference type="AlphaFoldDB" id="A0A6F8Y4D7"/>